<name>A0A8K0R8N2_9PLEO</name>
<keyword evidence="2" id="KW-0732">Signal</keyword>
<organism evidence="3 4">
    <name type="scientific">Paraphoma chrysanthemicola</name>
    <dbReference type="NCBI Taxonomy" id="798071"/>
    <lineage>
        <taxon>Eukaryota</taxon>
        <taxon>Fungi</taxon>
        <taxon>Dikarya</taxon>
        <taxon>Ascomycota</taxon>
        <taxon>Pezizomycotina</taxon>
        <taxon>Dothideomycetes</taxon>
        <taxon>Pleosporomycetidae</taxon>
        <taxon>Pleosporales</taxon>
        <taxon>Pleosporineae</taxon>
        <taxon>Phaeosphaeriaceae</taxon>
        <taxon>Paraphoma</taxon>
    </lineage>
</organism>
<evidence type="ECO:0008006" key="5">
    <source>
        <dbReference type="Google" id="ProtNLM"/>
    </source>
</evidence>
<evidence type="ECO:0000313" key="4">
    <source>
        <dbReference type="Proteomes" id="UP000813461"/>
    </source>
</evidence>
<accession>A0A8K0R8N2</accession>
<proteinExistence type="predicted"/>
<evidence type="ECO:0000313" key="3">
    <source>
        <dbReference type="EMBL" id="KAH7089485.1"/>
    </source>
</evidence>
<dbReference type="Proteomes" id="UP000813461">
    <property type="component" value="Unassembled WGS sequence"/>
</dbReference>
<feature type="region of interest" description="Disordered" evidence="1">
    <location>
        <begin position="80"/>
        <end position="108"/>
    </location>
</feature>
<sequence>MWLAFVRRRCAVLVLRIDVMSNVVFADHIWVMRRISCLNVVFISEVLDNGMRRRLSHVHAHNACAEEIADPNVPRLCLPSSAPQPAPPQKAAIGISSTAGAKSIRTKKSARPIEKVRWL</sequence>
<evidence type="ECO:0000256" key="2">
    <source>
        <dbReference type="SAM" id="SignalP"/>
    </source>
</evidence>
<keyword evidence="4" id="KW-1185">Reference proteome</keyword>
<dbReference type="AlphaFoldDB" id="A0A8K0R8N2"/>
<evidence type="ECO:0000256" key="1">
    <source>
        <dbReference type="SAM" id="MobiDB-lite"/>
    </source>
</evidence>
<protein>
    <recommendedName>
        <fullName evidence="5">Secreted protein</fullName>
    </recommendedName>
</protein>
<feature type="chain" id="PRO_5035434287" description="Secreted protein" evidence="2">
    <location>
        <begin position="27"/>
        <end position="119"/>
    </location>
</feature>
<feature type="signal peptide" evidence="2">
    <location>
        <begin position="1"/>
        <end position="26"/>
    </location>
</feature>
<comment type="caution">
    <text evidence="3">The sequence shown here is derived from an EMBL/GenBank/DDBJ whole genome shotgun (WGS) entry which is preliminary data.</text>
</comment>
<gene>
    <name evidence="3" type="ORF">FB567DRAFT_302113</name>
</gene>
<reference evidence="3" key="1">
    <citation type="journal article" date="2021" name="Nat. Commun.">
        <title>Genetic determinants of endophytism in the Arabidopsis root mycobiome.</title>
        <authorList>
            <person name="Mesny F."/>
            <person name="Miyauchi S."/>
            <person name="Thiergart T."/>
            <person name="Pickel B."/>
            <person name="Atanasova L."/>
            <person name="Karlsson M."/>
            <person name="Huettel B."/>
            <person name="Barry K.W."/>
            <person name="Haridas S."/>
            <person name="Chen C."/>
            <person name="Bauer D."/>
            <person name="Andreopoulos W."/>
            <person name="Pangilinan J."/>
            <person name="LaButti K."/>
            <person name="Riley R."/>
            <person name="Lipzen A."/>
            <person name="Clum A."/>
            <person name="Drula E."/>
            <person name="Henrissat B."/>
            <person name="Kohler A."/>
            <person name="Grigoriev I.V."/>
            <person name="Martin F.M."/>
            <person name="Hacquard S."/>
        </authorList>
    </citation>
    <scope>NUCLEOTIDE SEQUENCE</scope>
    <source>
        <strain evidence="3">MPI-SDFR-AT-0120</strain>
    </source>
</reference>
<dbReference type="EMBL" id="JAGMVJ010000006">
    <property type="protein sequence ID" value="KAH7089485.1"/>
    <property type="molecule type" value="Genomic_DNA"/>
</dbReference>